<dbReference type="GO" id="GO:0046503">
    <property type="term" value="P:glycerolipid catabolic process"/>
    <property type="evidence" value="ECO:0007669"/>
    <property type="project" value="TreeGrafter"/>
</dbReference>
<dbReference type="GO" id="GO:0004806">
    <property type="term" value="F:triacylglycerol lipase activity"/>
    <property type="evidence" value="ECO:0007669"/>
    <property type="project" value="TreeGrafter"/>
</dbReference>
<feature type="chain" id="PRO_5022012411" evidence="1">
    <location>
        <begin position="20"/>
        <end position="441"/>
    </location>
</feature>
<dbReference type="Gene3D" id="2.60.120.260">
    <property type="entry name" value="Galactose-binding domain-like"/>
    <property type="match status" value="1"/>
</dbReference>
<keyword evidence="4" id="KW-1185">Reference proteome</keyword>
<dbReference type="Proteomes" id="UP000318010">
    <property type="component" value="Unassembled WGS sequence"/>
</dbReference>
<comment type="caution">
    <text evidence="3">The sequence shown here is derived from an EMBL/GenBank/DDBJ whole genome shotgun (WGS) entry which is preliminary data.</text>
</comment>
<dbReference type="Gene3D" id="3.40.50.1820">
    <property type="entry name" value="alpha/beta hydrolase"/>
    <property type="match status" value="1"/>
</dbReference>
<proteinExistence type="predicted"/>
<organism evidence="3 4">
    <name type="scientific">Mucilaginibacter achroorhodeus</name>
    <dbReference type="NCBI Taxonomy" id="2599294"/>
    <lineage>
        <taxon>Bacteria</taxon>
        <taxon>Pseudomonadati</taxon>
        <taxon>Bacteroidota</taxon>
        <taxon>Sphingobacteriia</taxon>
        <taxon>Sphingobacteriales</taxon>
        <taxon>Sphingobacteriaceae</taxon>
        <taxon>Mucilaginibacter</taxon>
    </lineage>
</organism>
<dbReference type="Pfam" id="PF00561">
    <property type="entry name" value="Abhydrolase_1"/>
    <property type="match status" value="1"/>
</dbReference>
<gene>
    <name evidence="3" type="ORF">FPZ42_05875</name>
</gene>
<dbReference type="SUPFAM" id="SSF53474">
    <property type="entry name" value="alpha/beta-Hydrolases"/>
    <property type="match status" value="1"/>
</dbReference>
<protein>
    <submittedName>
        <fullName evidence="3">Alpha/beta fold hydrolase</fullName>
    </submittedName>
</protein>
<dbReference type="AlphaFoldDB" id="A0A563UBL7"/>
<evidence type="ECO:0000259" key="2">
    <source>
        <dbReference type="Pfam" id="PF00561"/>
    </source>
</evidence>
<keyword evidence="3" id="KW-0378">Hydrolase</keyword>
<dbReference type="PRINTS" id="PR00111">
    <property type="entry name" value="ABHYDROLASE"/>
</dbReference>
<accession>A0A563UBL7</accession>
<dbReference type="EMBL" id="VOEI01000001">
    <property type="protein sequence ID" value="TWR28730.1"/>
    <property type="molecule type" value="Genomic_DNA"/>
</dbReference>
<dbReference type="OrthoDB" id="2247630at2"/>
<dbReference type="InterPro" id="IPR000073">
    <property type="entry name" value="AB_hydrolase_1"/>
</dbReference>
<evidence type="ECO:0000256" key="1">
    <source>
        <dbReference type="SAM" id="SignalP"/>
    </source>
</evidence>
<name>A0A563UBL7_9SPHI</name>
<dbReference type="InterPro" id="IPR050471">
    <property type="entry name" value="AB_hydrolase"/>
</dbReference>
<evidence type="ECO:0000313" key="3">
    <source>
        <dbReference type="EMBL" id="TWR28730.1"/>
    </source>
</evidence>
<dbReference type="RefSeq" id="WP_146269524.1">
    <property type="nucleotide sequence ID" value="NZ_VOEI01000001.1"/>
</dbReference>
<dbReference type="PANTHER" id="PTHR43433">
    <property type="entry name" value="HYDROLASE, ALPHA/BETA FOLD FAMILY PROTEIN"/>
    <property type="match status" value="1"/>
</dbReference>
<keyword evidence="1" id="KW-0732">Signal</keyword>
<sequence length="441" mass="49282">MKTLSALLFALSFSLRLFAQTPVADTTYNFGFESRTEGKELPDKWLDFHKSDKYKLAQVGDEKHGGKSSVLIQQVSPGDERSFGSVAEKIPAKFIGKTITFKAWMKIADVKDAAMLIIRVDNAIPRMSGYKNNYDQKINGTRDWAEYSVTVDIPIDAQTIYVAAVLNGPGKLWMDDAQVLIDGQDISKAKINPDYDPKPIAYGYNKAASGTVKLKDATLYYETYGQGEPLLLLHGNGHEIYAFNFQIKDLAKKFKVIAVDTRGHGKSTDESTGPLTYDLFAEDMKQLLDSLHIKRTNILGWSDGGNTGLIMAVKYPQYVNKLAVMGANLFPTTDALPNTVLNEVKQRIAYYKDKTDKASQFKLRLTTLLLQEPHLTFDDIHKIKSPVLVMAGEHDLILEKHTRAIAQNIPNSKLIIFKGASHYAPFEIPKVFTETVVAFMK</sequence>
<reference evidence="3 4" key="1">
    <citation type="submission" date="2019-07" db="EMBL/GenBank/DDBJ databases">
        <authorList>
            <person name="Kim J."/>
        </authorList>
    </citation>
    <scope>NUCLEOTIDE SEQUENCE [LARGE SCALE GENOMIC DNA]</scope>
    <source>
        <strain evidence="3 4">MJ1a</strain>
    </source>
</reference>
<dbReference type="PANTHER" id="PTHR43433:SF5">
    <property type="entry name" value="AB HYDROLASE-1 DOMAIN-CONTAINING PROTEIN"/>
    <property type="match status" value="1"/>
</dbReference>
<evidence type="ECO:0000313" key="4">
    <source>
        <dbReference type="Proteomes" id="UP000318010"/>
    </source>
</evidence>
<feature type="signal peptide" evidence="1">
    <location>
        <begin position="1"/>
        <end position="19"/>
    </location>
</feature>
<dbReference type="InterPro" id="IPR029058">
    <property type="entry name" value="AB_hydrolase_fold"/>
</dbReference>
<feature type="domain" description="AB hydrolase-1" evidence="2">
    <location>
        <begin position="229"/>
        <end position="340"/>
    </location>
</feature>